<proteinExistence type="predicted"/>
<dbReference type="EMBL" id="JAAOIW010000003">
    <property type="protein sequence ID" value="NHN30152.1"/>
    <property type="molecule type" value="Genomic_DNA"/>
</dbReference>
<protein>
    <recommendedName>
        <fullName evidence="3">STAS/SEC14 domain-containing protein</fullName>
    </recommendedName>
</protein>
<keyword evidence="2" id="KW-1185">Reference proteome</keyword>
<gene>
    <name evidence="1" type="ORF">G9U52_09925</name>
</gene>
<reference evidence="1" key="1">
    <citation type="submission" date="2020-03" db="EMBL/GenBank/DDBJ databases">
        <title>Draft sequencing of Paenibacilllus sp. S3N08.</title>
        <authorList>
            <person name="Kim D.-U."/>
        </authorList>
    </citation>
    <scope>NUCLEOTIDE SEQUENCE</scope>
    <source>
        <strain evidence="1">S3N08</strain>
    </source>
</reference>
<organism evidence="1 2">
    <name type="scientific">Paenibacillus agricola</name>
    <dbReference type="NCBI Taxonomy" id="2716264"/>
    <lineage>
        <taxon>Bacteria</taxon>
        <taxon>Bacillati</taxon>
        <taxon>Bacillota</taxon>
        <taxon>Bacilli</taxon>
        <taxon>Bacillales</taxon>
        <taxon>Paenibacillaceae</taxon>
        <taxon>Paenibacillus</taxon>
    </lineage>
</organism>
<comment type="caution">
    <text evidence="1">The sequence shown here is derived from an EMBL/GenBank/DDBJ whole genome shotgun (WGS) entry which is preliminary data.</text>
</comment>
<name>A0ABX0J1Z4_9BACL</name>
<evidence type="ECO:0000313" key="2">
    <source>
        <dbReference type="Proteomes" id="UP001165962"/>
    </source>
</evidence>
<accession>A0ABX0J1Z4</accession>
<evidence type="ECO:0000313" key="1">
    <source>
        <dbReference type="EMBL" id="NHN30152.1"/>
    </source>
</evidence>
<sequence>MVYYNSDQGQVSWNEELQAVKVEWKGFADGEELQRIMLKAIELLATRKSGKLLMDSSKASVVKAEDRAWIAQEFVTKAYDAGLRFMAMTIPEKTVAKLSLGRIVSNFDDLPYKAKNFSEITEATEWLSVSSL</sequence>
<evidence type="ECO:0008006" key="3">
    <source>
        <dbReference type="Google" id="ProtNLM"/>
    </source>
</evidence>
<dbReference type="Proteomes" id="UP001165962">
    <property type="component" value="Unassembled WGS sequence"/>
</dbReference>
<dbReference type="RefSeq" id="WP_166148878.1">
    <property type="nucleotide sequence ID" value="NZ_JAAOIW010000003.1"/>
</dbReference>